<feature type="signal peptide" evidence="1">
    <location>
        <begin position="1"/>
        <end position="20"/>
    </location>
</feature>
<protein>
    <submittedName>
        <fullName evidence="2">Uncharacterized protein</fullName>
    </submittedName>
</protein>
<dbReference type="AlphaFoldDB" id="A0A840RWL0"/>
<organism evidence="2 3">
    <name type="scientific">Glaciimonas immobilis</name>
    <dbReference type="NCBI Taxonomy" id="728004"/>
    <lineage>
        <taxon>Bacteria</taxon>
        <taxon>Pseudomonadati</taxon>
        <taxon>Pseudomonadota</taxon>
        <taxon>Betaproteobacteria</taxon>
        <taxon>Burkholderiales</taxon>
        <taxon>Oxalobacteraceae</taxon>
        <taxon>Glaciimonas</taxon>
    </lineage>
</organism>
<evidence type="ECO:0000313" key="3">
    <source>
        <dbReference type="Proteomes" id="UP000571084"/>
    </source>
</evidence>
<reference evidence="2 3" key="1">
    <citation type="submission" date="2020-08" db="EMBL/GenBank/DDBJ databases">
        <title>Genomic Encyclopedia of Type Strains, Phase IV (KMG-IV): sequencing the most valuable type-strain genomes for metagenomic binning, comparative biology and taxonomic classification.</title>
        <authorList>
            <person name="Goeker M."/>
        </authorList>
    </citation>
    <scope>NUCLEOTIDE SEQUENCE [LARGE SCALE GENOMIC DNA]</scope>
    <source>
        <strain evidence="2 3">DSM 23240</strain>
    </source>
</reference>
<proteinExistence type="predicted"/>
<comment type="caution">
    <text evidence="2">The sequence shown here is derived from an EMBL/GenBank/DDBJ whole genome shotgun (WGS) entry which is preliminary data.</text>
</comment>
<dbReference type="Proteomes" id="UP000571084">
    <property type="component" value="Unassembled WGS sequence"/>
</dbReference>
<keyword evidence="1" id="KW-0732">Signal</keyword>
<evidence type="ECO:0000313" key="2">
    <source>
        <dbReference type="EMBL" id="MBB5200809.1"/>
    </source>
</evidence>
<evidence type="ECO:0000256" key="1">
    <source>
        <dbReference type="SAM" id="SignalP"/>
    </source>
</evidence>
<keyword evidence="3" id="KW-1185">Reference proteome</keyword>
<name>A0A840RWL0_9BURK</name>
<dbReference type="EMBL" id="JACHHQ010000005">
    <property type="protein sequence ID" value="MBB5200809.1"/>
    <property type="molecule type" value="Genomic_DNA"/>
</dbReference>
<feature type="chain" id="PRO_5032885300" evidence="1">
    <location>
        <begin position="21"/>
        <end position="114"/>
    </location>
</feature>
<sequence length="114" mass="12533">MKKIIALACILLIYTQSSQAVNFGNAAGGAGAFASGMREGQQRQQKQQCLQSCTPGDGQCYQGCAMAYPEPEQQQNRAPQYSPPPRRIDYTCVSNCAQPGQHYVHQYCESKCSY</sequence>
<accession>A0A840RWL0</accession>
<gene>
    <name evidence="2" type="ORF">HNR39_002651</name>
</gene>